<reference evidence="2" key="1">
    <citation type="journal article" date="2022" name="J Environ Chem Eng">
        <title>Biodegradation of petroleum oil using a constructed nonpathogenic and heavy metal-tolerant bacterial consortium isolated from marine sponges.</title>
        <authorList>
            <person name="Dechsakulwatana C."/>
            <person name="Rungsihiranrut A."/>
            <person name="Muangchinda C."/>
            <person name="Ningthoujam R."/>
            <person name="Klankeo P."/>
            <person name="Pinyakong O."/>
        </authorList>
    </citation>
    <scope>NUCLEOTIDE SEQUENCE [LARGE SCALE GENOMIC DNA]</scope>
    <source>
        <strain evidence="2">MO2-4</strain>
    </source>
</reference>
<comment type="caution">
    <text evidence="1">The sequence shown here is derived from an EMBL/GenBank/DDBJ whole genome shotgun (WGS) entry which is preliminary data.</text>
</comment>
<evidence type="ECO:0000313" key="2">
    <source>
        <dbReference type="Proteomes" id="UP001185984"/>
    </source>
</evidence>
<sequence>MEEQLSDRLIDQRIRNRIMEALETLADGDEGVRREWPAEYFESFYDWVPHRGDGGMRSNSAISPDEEALLRQVSGILDDACDATPGNMTADELIATGWPKRIQPIACKALNLMRVRGRFSEENEEEAPSG</sequence>
<organism evidence="1 2">
    <name type="scientific">Sphingobium naphthae</name>
    <dbReference type="NCBI Taxonomy" id="1886786"/>
    <lineage>
        <taxon>Bacteria</taxon>
        <taxon>Pseudomonadati</taxon>
        <taxon>Pseudomonadota</taxon>
        <taxon>Alphaproteobacteria</taxon>
        <taxon>Sphingomonadales</taxon>
        <taxon>Sphingomonadaceae</taxon>
        <taxon>Sphingobium</taxon>
    </lineage>
</organism>
<dbReference type="Proteomes" id="UP001185984">
    <property type="component" value="Unassembled WGS sequence"/>
</dbReference>
<gene>
    <name evidence="1" type="ORF">O0R41_10715</name>
</gene>
<dbReference type="RefSeq" id="WP_317516873.1">
    <property type="nucleotide sequence ID" value="NZ_JAPTHD010000003.1"/>
</dbReference>
<accession>A0ABU3ZX16</accession>
<protein>
    <submittedName>
        <fullName evidence="1">Uncharacterized protein</fullName>
    </submittedName>
</protein>
<keyword evidence="2" id="KW-1185">Reference proteome</keyword>
<dbReference type="EMBL" id="JAPTHD010000003">
    <property type="protein sequence ID" value="MDV5824069.1"/>
    <property type="molecule type" value="Genomic_DNA"/>
</dbReference>
<name>A0ABU3ZX16_9SPHN</name>
<proteinExistence type="predicted"/>
<evidence type="ECO:0000313" key="1">
    <source>
        <dbReference type="EMBL" id="MDV5824069.1"/>
    </source>
</evidence>